<evidence type="ECO:0000259" key="6">
    <source>
        <dbReference type="PROSITE" id="PS50932"/>
    </source>
</evidence>
<evidence type="ECO:0000313" key="8">
    <source>
        <dbReference type="Proteomes" id="UP001556170"/>
    </source>
</evidence>
<dbReference type="PROSITE" id="PS50932">
    <property type="entry name" value="HTH_LACI_2"/>
    <property type="match status" value="1"/>
</dbReference>
<feature type="domain" description="HTH lacI-type" evidence="6">
    <location>
        <begin position="208"/>
        <end position="262"/>
    </location>
</feature>
<evidence type="ECO:0000256" key="4">
    <source>
        <dbReference type="ARBA" id="ARBA00023163"/>
    </source>
</evidence>
<dbReference type="Gene3D" id="3.40.50.2300">
    <property type="match status" value="2"/>
</dbReference>
<name>A0ABV3QS18_9GAMM</name>
<dbReference type="SUPFAM" id="SSF53822">
    <property type="entry name" value="Periplasmic binding protein-like I"/>
    <property type="match status" value="1"/>
</dbReference>
<dbReference type="CDD" id="cd06267">
    <property type="entry name" value="PBP1_LacI_sugar_binding-like"/>
    <property type="match status" value="1"/>
</dbReference>
<proteinExistence type="predicted"/>
<dbReference type="PANTHER" id="PTHR30146:SF151">
    <property type="entry name" value="HTH-TYPE TRANSCRIPTIONAL REPRESSOR CYTR"/>
    <property type="match status" value="1"/>
</dbReference>
<dbReference type="InterPro" id="IPR028082">
    <property type="entry name" value="Peripla_BP_I"/>
</dbReference>
<keyword evidence="2" id="KW-0805">Transcription regulation</keyword>
<dbReference type="Pfam" id="PF13377">
    <property type="entry name" value="Peripla_BP_3"/>
    <property type="match status" value="1"/>
</dbReference>
<feature type="compositionally biased region" description="Basic and acidic residues" evidence="5">
    <location>
        <begin position="11"/>
        <end position="35"/>
    </location>
</feature>
<accession>A0ABV3QS18</accession>
<feature type="region of interest" description="Disordered" evidence="5">
    <location>
        <begin position="1"/>
        <end position="36"/>
    </location>
</feature>
<keyword evidence="8" id="KW-1185">Reference proteome</keyword>
<protein>
    <submittedName>
        <fullName evidence="7">LacI family DNA-binding transcriptional regulator</fullName>
    </submittedName>
</protein>
<gene>
    <name evidence="7" type="ORF">ABQJ56_14270</name>
</gene>
<dbReference type="Pfam" id="PF00356">
    <property type="entry name" value="LacI"/>
    <property type="match status" value="1"/>
</dbReference>
<dbReference type="PROSITE" id="PS00356">
    <property type="entry name" value="HTH_LACI_1"/>
    <property type="match status" value="1"/>
</dbReference>
<keyword evidence="1" id="KW-0678">Repressor</keyword>
<organism evidence="7 8">
    <name type="scientific">Rhodanobacter geophilus</name>
    <dbReference type="NCBI Taxonomy" id="3162488"/>
    <lineage>
        <taxon>Bacteria</taxon>
        <taxon>Pseudomonadati</taxon>
        <taxon>Pseudomonadota</taxon>
        <taxon>Gammaproteobacteria</taxon>
        <taxon>Lysobacterales</taxon>
        <taxon>Rhodanobacteraceae</taxon>
        <taxon>Rhodanobacter</taxon>
    </lineage>
</organism>
<evidence type="ECO:0000256" key="3">
    <source>
        <dbReference type="ARBA" id="ARBA00023125"/>
    </source>
</evidence>
<dbReference type="Proteomes" id="UP001556170">
    <property type="component" value="Unassembled WGS sequence"/>
</dbReference>
<reference evidence="7 8" key="1">
    <citation type="submission" date="2024-06" db="EMBL/GenBank/DDBJ databases">
        <authorList>
            <person name="Woo H."/>
        </authorList>
    </citation>
    <scope>NUCLEOTIDE SEQUENCE [LARGE SCALE GENOMIC DNA]</scope>
    <source>
        <strain evidence="7 8">S2-g</strain>
    </source>
</reference>
<comment type="caution">
    <text evidence="7">The sequence shown here is derived from an EMBL/GenBank/DDBJ whole genome shotgun (WGS) entry which is preliminary data.</text>
</comment>
<dbReference type="InterPro" id="IPR010982">
    <property type="entry name" value="Lambda_DNA-bd_dom_sf"/>
</dbReference>
<dbReference type="CDD" id="cd01392">
    <property type="entry name" value="HTH_LacI"/>
    <property type="match status" value="1"/>
</dbReference>
<keyword evidence="4" id="KW-0804">Transcription</keyword>
<sequence length="556" mass="59002">MPSARTSVGNKEYEYKGKKERAAKPQQAGDRRETGRFGNAAVAVALRHATDPTTGFSACQTFSHDNFSGAVRDRIPDVWTAGRPYVRAGCCSAPVRRRAGVAAAGQARTDGMKAFPGKPLLFAFRASGDGGFLPIRSWSMLRRERPCSSLPCFISGDSCTLWLQWQDQLPYRSKDSGGSHFTNFHENVYVECDRVGAGATEEGGRMAVTIKDVAREARVSVASVSRALNGAGGVTPVTEQRVREAAARLRYVPHGAARSLITRRTHTVGALMPDLHGEFFSELIRGIDLEARSHGLHLLVSSSHDGADDAAAALRAMQGRVDGIVILSSPGVDAAFLKANLPEGLPTVLLNSDVKSGAAAVLNIDNFAGTYAMVRHLVGLGHTRIAFVSGPKDNFDAHQREAGFRAAMAKLAPDAPLCIVAGNFGESSGYLAARELLAAKTRPQAVFAANDMMAVGCLQAFKEAGLDVPGDIALAGFDDIPIARYVTPPLSTVRVRIAELGKNAMDLLADLMDCPGLSAASVHTLGCDIVVRESCGAHRGGTSTIAAKKIHRSSGR</sequence>
<dbReference type="SUPFAM" id="SSF47413">
    <property type="entry name" value="lambda repressor-like DNA-binding domains"/>
    <property type="match status" value="1"/>
</dbReference>
<keyword evidence="3 7" id="KW-0238">DNA-binding</keyword>
<evidence type="ECO:0000256" key="1">
    <source>
        <dbReference type="ARBA" id="ARBA00022491"/>
    </source>
</evidence>
<dbReference type="InterPro" id="IPR000843">
    <property type="entry name" value="HTH_LacI"/>
</dbReference>
<evidence type="ECO:0000256" key="5">
    <source>
        <dbReference type="SAM" id="MobiDB-lite"/>
    </source>
</evidence>
<evidence type="ECO:0000256" key="2">
    <source>
        <dbReference type="ARBA" id="ARBA00023015"/>
    </source>
</evidence>
<dbReference type="GO" id="GO:0003677">
    <property type="term" value="F:DNA binding"/>
    <property type="evidence" value="ECO:0007669"/>
    <property type="project" value="UniProtKB-KW"/>
</dbReference>
<dbReference type="InterPro" id="IPR046335">
    <property type="entry name" value="LacI/GalR-like_sensor"/>
</dbReference>
<dbReference type="Gene3D" id="1.10.260.40">
    <property type="entry name" value="lambda repressor-like DNA-binding domains"/>
    <property type="match status" value="1"/>
</dbReference>
<dbReference type="EMBL" id="JBFOHL010000013">
    <property type="protein sequence ID" value="MEW9625390.1"/>
    <property type="molecule type" value="Genomic_DNA"/>
</dbReference>
<evidence type="ECO:0000313" key="7">
    <source>
        <dbReference type="EMBL" id="MEW9625390.1"/>
    </source>
</evidence>
<dbReference type="PANTHER" id="PTHR30146">
    <property type="entry name" value="LACI-RELATED TRANSCRIPTIONAL REPRESSOR"/>
    <property type="match status" value="1"/>
</dbReference>
<dbReference type="SMART" id="SM00354">
    <property type="entry name" value="HTH_LACI"/>
    <property type="match status" value="1"/>
</dbReference>